<feature type="transmembrane region" description="Helical" evidence="9">
    <location>
        <begin position="164"/>
        <end position="183"/>
    </location>
</feature>
<organism evidence="10 11">
    <name type="scientific">Exiguobacterium undae</name>
    <dbReference type="NCBI Taxonomy" id="169177"/>
    <lineage>
        <taxon>Bacteria</taxon>
        <taxon>Bacillati</taxon>
        <taxon>Bacillota</taxon>
        <taxon>Bacilli</taxon>
        <taxon>Bacillales</taxon>
        <taxon>Bacillales Family XII. Incertae Sedis</taxon>
        <taxon>Exiguobacterium</taxon>
    </lineage>
</organism>
<keyword evidence="3 8" id="KW-0813">Transport</keyword>
<keyword evidence="6 8" id="KW-1133">Transmembrane helix</keyword>
<evidence type="ECO:0000256" key="6">
    <source>
        <dbReference type="ARBA" id="ARBA00022989"/>
    </source>
</evidence>
<feature type="transmembrane region" description="Helical" evidence="9">
    <location>
        <begin position="411"/>
        <end position="429"/>
    </location>
</feature>
<keyword evidence="7 8" id="KW-0472">Membrane</keyword>
<dbReference type="InterPro" id="IPR045018">
    <property type="entry name" value="Azg-like"/>
</dbReference>
<reference evidence="10 11" key="1">
    <citation type="submission" date="2016-03" db="EMBL/GenBank/DDBJ databases">
        <authorList>
            <person name="Cho S.-Y."/>
            <person name="Lim S."/>
            <person name="Kim H."/>
            <person name="Soh E.H."/>
            <person name="Moon J.S."/>
        </authorList>
    </citation>
    <scope>NUCLEOTIDE SEQUENCE [LARGE SCALE GENOMIC DNA]</scope>
    <source>
        <strain evidence="10 11">KCTC 3810</strain>
    </source>
</reference>
<evidence type="ECO:0000313" key="10">
    <source>
        <dbReference type="EMBL" id="OAN12304.1"/>
    </source>
</evidence>
<dbReference type="PANTHER" id="PTHR43337">
    <property type="entry name" value="XANTHINE/URACIL PERMEASE C887.17-RELATED"/>
    <property type="match status" value="1"/>
</dbReference>
<feature type="transmembrane region" description="Helical" evidence="9">
    <location>
        <begin position="91"/>
        <end position="110"/>
    </location>
</feature>
<feature type="transmembrane region" description="Helical" evidence="9">
    <location>
        <begin position="47"/>
        <end position="71"/>
    </location>
</feature>
<dbReference type="EMBL" id="LVVL01000015">
    <property type="protein sequence ID" value="OAN12304.1"/>
    <property type="molecule type" value="Genomic_DNA"/>
</dbReference>
<evidence type="ECO:0000256" key="7">
    <source>
        <dbReference type="ARBA" id="ARBA00023136"/>
    </source>
</evidence>
<feature type="transmembrane region" description="Helical" evidence="9">
    <location>
        <begin position="122"/>
        <end position="144"/>
    </location>
</feature>
<dbReference type="PIRSF" id="PIRSF005353">
    <property type="entry name" value="PbuG"/>
    <property type="match status" value="1"/>
</dbReference>
<dbReference type="Proteomes" id="UP000078447">
    <property type="component" value="Unassembled WGS sequence"/>
</dbReference>
<gene>
    <name evidence="10" type="ORF">A3783_12240</name>
</gene>
<keyword evidence="4 8" id="KW-1003">Cell membrane</keyword>
<comment type="subcellular location">
    <subcellularLocation>
        <location evidence="1 8">Cell membrane</location>
        <topology evidence="1 8">Multi-pass membrane protein</topology>
    </subcellularLocation>
</comment>
<dbReference type="RefSeq" id="WP_028106916.1">
    <property type="nucleotide sequence ID" value="NZ_LVVL01000015.1"/>
</dbReference>
<dbReference type="InterPro" id="IPR006043">
    <property type="entry name" value="NCS2"/>
</dbReference>
<feature type="transmembrane region" description="Helical" evidence="9">
    <location>
        <begin position="15"/>
        <end position="35"/>
    </location>
</feature>
<evidence type="ECO:0000256" key="8">
    <source>
        <dbReference type="PIRNR" id="PIRNR005353"/>
    </source>
</evidence>
<dbReference type="InterPro" id="IPR026033">
    <property type="entry name" value="Azg-like_bact_archaea"/>
</dbReference>
<comment type="similarity">
    <text evidence="2 8">Belongs to the nucleobase:cation symporter-2 (NCS2) (TC 2.A.40) family. Azg-like subfamily.</text>
</comment>
<comment type="caution">
    <text evidence="10">The sequence shown here is derived from an EMBL/GenBank/DDBJ whole genome shotgun (WGS) entry which is preliminary data.</text>
</comment>
<sequence length="430" mass="45224">MFKLSEHNTTAKREIQAGFITFITMAYILFVNPTILSEAGIPQDQAFSATIIATLVGTLLMGFYANLPIAVAPGMGLNAYFTYTLVIGEKIPYQTALSVVFVAGIIFLLLSLSPLRTKLIEVIPATLKLAITGGIGLFIASLGLKMSGILVADPATLMTIGSLTSPEAMITLIGLLVAAVLTLKRVPGGLLYAMLLAGLLAFLSGELTFSKTLIALPTLPEGILVANPFSAVQDVIQYGLFGGVLSFVLVTMFDTTGTMVAVGEQAGLIEKDGSLKNSERALLSDSTAMVVGSMFGTSPTTAYVESASGVAAGGRTGLTSVTVGLLFSLAAVFGPIVQSISAVPAITAPALLLVGALMLQNIKQIDWDDFGEAFTAFMIIVIMPLSGSIATGIAFGFIIYPIMKAVQKQRVHALIYLFAVLFFIQLFFLH</sequence>
<evidence type="ECO:0000256" key="2">
    <source>
        <dbReference type="ARBA" id="ARBA00005697"/>
    </source>
</evidence>
<feature type="transmembrane region" description="Helical" evidence="9">
    <location>
        <begin position="374"/>
        <end position="399"/>
    </location>
</feature>
<evidence type="ECO:0000256" key="5">
    <source>
        <dbReference type="ARBA" id="ARBA00022692"/>
    </source>
</evidence>
<accession>A0ABX2V6R0</accession>
<keyword evidence="11" id="KW-1185">Reference proteome</keyword>
<feature type="transmembrane region" description="Helical" evidence="9">
    <location>
        <begin position="343"/>
        <end position="362"/>
    </location>
</feature>
<protein>
    <submittedName>
        <fullName evidence="10">Guanine permease</fullName>
    </submittedName>
</protein>
<dbReference type="Pfam" id="PF00860">
    <property type="entry name" value="Xan_ur_permease"/>
    <property type="match status" value="1"/>
</dbReference>
<keyword evidence="5 8" id="KW-0812">Transmembrane</keyword>
<evidence type="ECO:0000256" key="4">
    <source>
        <dbReference type="ARBA" id="ARBA00022475"/>
    </source>
</evidence>
<dbReference type="PANTHER" id="PTHR43337:SF1">
    <property type="entry name" value="XANTHINE_URACIL PERMEASE C887.17-RELATED"/>
    <property type="match status" value="1"/>
</dbReference>
<evidence type="ECO:0000256" key="9">
    <source>
        <dbReference type="SAM" id="Phobius"/>
    </source>
</evidence>
<feature type="transmembrane region" description="Helical" evidence="9">
    <location>
        <begin position="316"/>
        <end position="336"/>
    </location>
</feature>
<feature type="transmembrane region" description="Helical" evidence="9">
    <location>
        <begin position="190"/>
        <end position="216"/>
    </location>
</feature>
<evidence type="ECO:0000256" key="3">
    <source>
        <dbReference type="ARBA" id="ARBA00022448"/>
    </source>
</evidence>
<name>A0ABX2V6R0_9BACL</name>
<proteinExistence type="inferred from homology"/>
<evidence type="ECO:0000313" key="11">
    <source>
        <dbReference type="Proteomes" id="UP000078447"/>
    </source>
</evidence>
<evidence type="ECO:0000256" key="1">
    <source>
        <dbReference type="ARBA" id="ARBA00004651"/>
    </source>
</evidence>